<sequence length="76" mass="8151">MPPLFRFAGKRKLKSLVEVFSGPPSRCAASLAVLHLTVPTHLYCPEGALPAMVSIPQDPLARTASVLSAHRDKAKT</sequence>
<evidence type="ECO:0000313" key="1">
    <source>
        <dbReference type="EMBL" id="GFX96574.1"/>
    </source>
</evidence>
<dbReference type="AlphaFoldDB" id="A0A8X6RPX9"/>
<keyword evidence="2" id="KW-1185">Reference proteome</keyword>
<dbReference type="Proteomes" id="UP000887159">
    <property type="component" value="Unassembled WGS sequence"/>
</dbReference>
<proteinExistence type="predicted"/>
<dbReference type="EMBL" id="BMAU01021192">
    <property type="protein sequence ID" value="GFX96574.1"/>
    <property type="molecule type" value="Genomic_DNA"/>
</dbReference>
<protein>
    <submittedName>
        <fullName evidence="1">Uncharacterized protein</fullName>
    </submittedName>
</protein>
<reference evidence="1" key="1">
    <citation type="submission" date="2020-08" db="EMBL/GenBank/DDBJ databases">
        <title>Multicomponent nature underlies the extraordinary mechanical properties of spider dragline silk.</title>
        <authorList>
            <person name="Kono N."/>
            <person name="Nakamura H."/>
            <person name="Mori M."/>
            <person name="Yoshida Y."/>
            <person name="Ohtoshi R."/>
            <person name="Malay A.D."/>
            <person name="Moran D.A.P."/>
            <person name="Tomita M."/>
            <person name="Numata K."/>
            <person name="Arakawa K."/>
        </authorList>
    </citation>
    <scope>NUCLEOTIDE SEQUENCE</scope>
</reference>
<organism evidence="1 2">
    <name type="scientific">Trichonephila clavipes</name>
    <name type="common">Golden silk orbweaver</name>
    <name type="synonym">Nephila clavipes</name>
    <dbReference type="NCBI Taxonomy" id="2585209"/>
    <lineage>
        <taxon>Eukaryota</taxon>
        <taxon>Metazoa</taxon>
        <taxon>Ecdysozoa</taxon>
        <taxon>Arthropoda</taxon>
        <taxon>Chelicerata</taxon>
        <taxon>Arachnida</taxon>
        <taxon>Araneae</taxon>
        <taxon>Araneomorphae</taxon>
        <taxon>Entelegynae</taxon>
        <taxon>Araneoidea</taxon>
        <taxon>Nephilidae</taxon>
        <taxon>Trichonephila</taxon>
    </lineage>
</organism>
<evidence type="ECO:0000313" key="2">
    <source>
        <dbReference type="Proteomes" id="UP000887159"/>
    </source>
</evidence>
<gene>
    <name evidence="1" type="ORF">TNCV_1442481</name>
</gene>
<accession>A0A8X6RPX9</accession>
<comment type="caution">
    <text evidence="1">The sequence shown here is derived from an EMBL/GenBank/DDBJ whole genome shotgun (WGS) entry which is preliminary data.</text>
</comment>
<name>A0A8X6RPX9_TRICX</name>